<dbReference type="PANTHER" id="PTHR21047:SF2">
    <property type="entry name" value="THYMIDINE DIPHOSPHO-4-KETO-RHAMNOSE 3,5-EPIMERASE"/>
    <property type="match status" value="1"/>
</dbReference>
<dbReference type="Gene3D" id="2.60.120.10">
    <property type="entry name" value="Jelly Rolls"/>
    <property type="match status" value="1"/>
</dbReference>
<evidence type="ECO:0000256" key="1">
    <source>
        <dbReference type="ARBA" id="ARBA00010154"/>
    </source>
</evidence>
<name>A0ABY5PHI7_9ACTN</name>
<proteinExistence type="inferred from homology"/>
<comment type="similarity">
    <text evidence="1 2">Belongs to the dTDP-4-dehydrorhamnose 3,5-epimerase family.</text>
</comment>
<dbReference type="EC" id="5.1.3.13" evidence="2"/>
<dbReference type="InterPro" id="IPR014710">
    <property type="entry name" value="RmlC-like_jellyroll"/>
</dbReference>
<keyword evidence="4" id="KW-1185">Reference proteome</keyword>
<comment type="subunit">
    <text evidence="2">Homodimer.</text>
</comment>
<evidence type="ECO:0000313" key="4">
    <source>
        <dbReference type="Proteomes" id="UP001058860"/>
    </source>
</evidence>
<organism evidence="3 4">
    <name type="scientific">Svornostia abyssi</name>
    <dbReference type="NCBI Taxonomy" id="2898438"/>
    <lineage>
        <taxon>Bacteria</taxon>
        <taxon>Bacillati</taxon>
        <taxon>Actinomycetota</taxon>
        <taxon>Thermoleophilia</taxon>
        <taxon>Solirubrobacterales</taxon>
        <taxon>Baekduiaceae</taxon>
        <taxon>Svornostia</taxon>
    </lineage>
</organism>
<dbReference type="InterPro" id="IPR011051">
    <property type="entry name" value="RmlC_Cupin_sf"/>
</dbReference>
<gene>
    <name evidence="3" type="primary">rfbC</name>
    <name evidence="3" type="ORF">LRS13_00860</name>
</gene>
<dbReference type="Pfam" id="PF00908">
    <property type="entry name" value="dTDP_sugar_isom"/>
    <property type="match status" value="1"/>
</dbReference>
<keyword evidence="2 3" id="KW-0413">Isomerase</keyword>
<comment type="pathway">
    <text evidence="2">Carbohydrate biosynthesis; dTDP-L-rhamnose biosynthesis.</text>
</comment>
<dbReference type="InterPro" id="IPR000888">
    <property type="entry name" value="RmlC-like"/>
</dbReference>
<dbReference type="SUPFAM" id="SSF51182">
    <property type="entry name" value="RmlC-like cupins"/>
    <property type="match status" value="1"/>
</dbReference>
<sequence>MRTHTTSLDGILLIEPAVHGDHRGFFHESYRENDWSAAGIPSTWVQDNHSRSRKGIVRGMHFSLGEGQAKLVRCGRGKILDVVVDLRRASPTYGQWEGHVLDDETLQQLYIPIGFAHGFCVLSDVADVIYKCSSYYDPAVERGFRFDDPDVGIAWPQDLELDVSERDRTAPLLREIAADLPF</sequence>
<dbReference type="Proteomes" id="UP001058860">
    <property type="component" value="Chromosome"/>
</dbReference>
<protein>
    <recommendedName>
        <fullName evidence="2">dTDP-4-dehydrorhamnose 3,5-epimerase</fullName>
        <ecNumber evidence="2">5.1.3.13</ecNumber>
    </recommendedName>
    <alternativeName>
        <fullName evidence="2">Thymidine diphospho-4-keto-rhamnose 3,5-epimerase</fullName>
    </alternativeName>
</protein>
<evidence type="ECO:0000313" key="3">
    <source>
        <dbReference type="EMBL" id="UUY04110.1"/>
    </source>
</evidence>
<dbReference type="RefSeq" id="WP_353864604.1">
    <property type="nucleotide sequence ID" value="NZ_CP088295.1"/>
</dbReference>
<accession>A0ABY5PHI7</accession>
<comment type="function">
    <text evidence="2">Catalyzes the epimerization of the C3' and C5'positions of dTDP-6-deoxy-D-xylo-4-hexulose, forming dTDP-6-deoxy-L-lyxo-4-hexulose.</text>
</comment>
<dbReference type="CDD" id="cd00438">
    <property type="entry name" value="cupin_RmlC"/>
    <property type="match status" value="1"/>
</dbReference>
<dbReference type="PANTHER" id="PTHR21047">
    <property type="entry name" value="DTDP-6-DEOXY-D-GLUCOSE-3,5 EPIMERASE"/>
    <property type="match status" value="1"/>
</dbReference>
<dbReference type="GO" id="GO:0008830">
    <property type="term" value="F:dTDP-4-dehydrorhamnose 3,5-epimerase activity"/>
    <property type="evidence" value="ECO:0007669"/>
    <property type="project" value="UniProtKB-EC"/>
</dbReference>
<comment type="catalytic activity">
    <reaction evidence="2">
        <text>dTDP-4-dehydro-6-deoxy-alpha-D-glucose = dTDP-4-dehydro-beta-L-rhamnose</text>
        <dbReference type="Rhea" id="RHEA:16969"/>
        <dbReference type="ChEBI" id="CHEBI:57649"/>
        <dbReference type="ChEBI" id="CHEBI:62830"/>
        <dbReference type="EC" id="5.1.3.13"/>
    </reaction>
</comment>
<reference evidence="4" key="1">
    <citation type="submission" date="2021-11" db="EMBL/GenBank/DDBJ databases">
        <title>Cultivation dependent microbiological survey of springs from the worlds oldest radium mine currently devoted to the extraction of radon-saturated water.</title>
        <authorList>
            <person name="Kapinusova G."/>
            <person name="Smrhova T."/>
            <person name="Strejcek M."/>
            <person name="Suman J."/>
            <person name="Jani K."/>
            <person name="Pajer P."/>
            <person name="Uhlik O."/>
        </authorList>
    </citation>
    <scope>NUCLEOTIDE SEQUENCE [LARGE SCALE GENOMIC DNA]</scope>
    <source>
        <strain evidence="4">J379</strain>
    </source>
</reference>
<evidence type="ECO:0000256" key="2">
    <source>
        <dbReference type="RuleBase" id="RU364069"/>
    </source>
</evidence>
<dbReference type="EMBL" id="CP088295">
    <property type="protein sequence ID" value="UUY04110.1"/>
    <property type="molecule type" value="Genomic_DNA"/>
</dbReference>
<dbReference type="NCBIfam" id="TIGR01221">
    <property type="entry name" value="rmlC"/>
    <property type="match status" value="1"/>
</dbReference>